<reference evidence="8 9" key="1">
    <citation type="submission" date="2014-02" db="EMBL/GenBank/DDBJ databases">
        <authorList>
            <person name="Genoscope - CEA"/>
        </authorList>
    </citation>
    <scope>NUCLEOTIDE SEQUENCE [LARGE SCALE GENOMIC DNA]</scope>
    <source>
        <strain evidence="8 9">PCC 8005</strain>
    </source>
</reference>
<organism evidence="8 9">
    <name type="scientific">Limnospira indica PCC 8005</name>
    <dbReference type="NCBI Taxonomy" id="376219"/>
    <lineage>
        <taxon>Bacteria</taxon>
        <taxon>Bacillati</taxon>
        <taxon>Cyanobacteriota</taxon>
        <taxon>Cyanophyceae</taxon>
        <taxon>Oscillatoriophycideae</taxon>
        <taxon>Oscillatoriales</taxon>
        <taxon>Sirenicapillariaceae</taxon>
        <taxon>Limnospira</taxon>
    </lineage>
</organism>
<evidence type="ECO:0000256" key="3">
    <source>
        <dbReference type="ARBA" id="ARBA00015991"/>
    </source>
</evidence>
<accession>A0A9P1NZR6</accession>
<dbReference type="Pfam" id="PF00708">
    <property type="entry name" value="Acylphosphatase"/>
    <property type="match status" value="1"/>
</dbReference>
<dbReference type="AlphaFoldDB" id="A0A9P1NZR6"/>
<dbReference type="PANTHER" id="PTHR47268">
    <property type="entry name" value="ACYLPHOSPHATASE"/>
    <property type="match status" value="1"/>
</dbReference>
<feature type="active site" evidence="5">
    <location>
        <position position="28"/>
    </location>
</feature>
<feature type="active site" evidence="5">
    <location>
        <position position="46"/>
    </location>
</feature>
<comment type="catalytic activity">
    <reaction evidence="4 5">
        <text>an acyl phosphate + H2O = a carboxylate + phosphate + H(+)</text>
        <dbReference type="Rhea" id="RHEA:14965"/>
        <dbReference type="ChEBI" id="CHEBI:15377"/>
        <dbReference type="ChEBI" id="CHEBI:15378"/>
        <dbReference type="ChEBI" id="CHEBI:29067"/>
        <dbReference type="ChEBI" id="CHEBI:43474"/>
        <dbReference type="ChEBI" id="CHEBI:59918"/>
        <dbReference type="EC" id="3.6.1.7"/>
    </reaction>
</comment>
<comment type="similarity">
    <text evidence="1 6">Belongs to the acylphosphatase family.</text>
</comment>
<dbReference type="InterPro" id="IPR020456">
    <property type="entry name" value="Acylphosphatase"/>
</dbReference>
<sequence length="100" mass="11346">MSNTTHEKPDLLRAHLLISGRVQGVGYRYYTRQVATQKGVNGWVKNLPDGRVEAVFEGSQAQIEAMIKWCYQGPPSAQATQVKVEYQRAEGLYSFDILYH</sequence>
<dbReference type="GO" id="GO:0003998">
    <property type="term" value="F:acylphosphatase activity"/>
    <property type="evidence" value="ECO:0007669"/>
    <property type="project" value="UniProtKB-EC"/>
</dbReference>
<dbReference type="NCBIfam" id="NF011016">
    <property type="entry name" value="PRK14444.1"/>
    <property type="match status" value="1"/>
</dbReference>
<evidence type="ECO:0000256" key="1">
    <source>
        <dbReference type="ARBA" id="ARBA00005614"/>
    </source>
</evidence>
<proteinExistence type="inferred from homology"/>
<keyword evidence="5 8" id="KW-0378">Hydrolase</keyword>
<evidence type="ECO:0000256" key="5">
    <source>
        <dbReference type="PROSITE-ProRule" id="PRU00520"/>
    </source>
</evidence>
<dbReference type="EC" id="3.6.1.7" evidence="2 5"/>
<dbReference type="PROSITE" id="PS51160">
    <property type="entry name" value="ACYLPHOSPHATASE_3"/>
    <property type="match status" value="1"/>
</dbReference>
<evidence type="ECO:0000256" key="4">
    <source>
        <dbReference type="ARBA" id="ARBA00047645"/>
    </source>
</evidence>
<evidence type="ECO:0000256" key="2">
    <source>
        <dbReference type="ARBA" id="ARBA00012150"/>
    </source>
</evidence>
<evidence type="ECO:0000259" key="7">
    <source>
        <dbReference type="PROSITE" id="PS51160"/>
    </source>
</evidence>
<dbReference type="PANTHER" id="PTHR47268:SF4">
    <property type="entry name" value="ACYLPHOSPHATASE"/>
    <property type="match status" value="1"/>
</dbReference>
<dbReference type="InterPro" id="IPR036046">
    <property type="entry name" value="Acylphosphatase-like_dom_sf"/>
</dbReference>
<feature type="domain" description="Acylphosphatase-like" evidence="7">
    <location>
        <begin position="13"/>
        <end position="99"/>
    </location>
</feature>
<evidence type="ECO:0000313" key="9">
    <source>
        <dbReference type="Proteomes" id="UP000032946"/>
    </source>
</evidence>
<dbReference type="SUPFAM" id="SSF54975">
    <property type="entry name" value="Acylphosphatase/BLUF domain-like"/>
    <property type="match status" value="1"/>
</dbReference>
<evidence type="ECO:0000256" key="6">
    <source>
        <dbReference type="RuleBase" id="RU004168"/>
    </source>
</evidence>
<gene>
    <name evidence="8" type="primary">acyP</name>
    <name evidence="8" type="ORF">ARTHRO_30790</name>
</gene>
<dbReference type="PROSITE" id="PS00151">
    <property type="entry name" value="ACYLPHOSPHATASE_2"/>
    <property type="match status" value="1"/>
</dbReference>
<dbReference type="EMBL" id="FO818640">
    <property type="protein sequence ID" value="CDM95521.1"/>
    <property type="molecule type" value="Genomic_DNA"/>
</dbReference>
<protein>
    <recommendedName>
        <fullName evidence="3 5">acylphosphatase</fullName>
        <ecNumber evidence="2 5">3.6.1.7</ecNumber>
    </recommendedName>
</protein>
<keyword evidence="9" id="KW-1185">Reference proteome</keyword>
<name>A0A9P1NZR6_9CYAN</name>
<evidence type="ECO:0000313" key="8">
    <source>
        <dbReference type="EMBL" id="CDM95521.1"/>
    </source>
</evidence>
<dbReference type="InterPro" id="IPR017968">
    <property type="entry name" value="Acylphosphatase_CS"/>
</dbReference>
<dbReference type="Proteomes" id="UP000032946">
    <property type="component" value="Chromosome"/>
</dbReference>
<dbReference type="Gene3D" id="3.30.70.100">
    <property type="match status" value="1"/>
</dbReference>
<dbReference type="RefSeq" id="WP_006625310.1">
    <property type="nucleotide sequence ID" value="NZ_FO818640.1"/>
</dbReference>
<dbReference type="InterPro" id="IPR001792">
    <property type="entry name" value="Acylphosphatase-like_dom"/>
</dbReference>